<name>A0A1Y2CWE9_9FUNG</name>
<accession>A0A1Y2CWE9</accession>
<dbReference type="InterPro" id="IPR026703">
    <property type="entry name" value="ERICH2"/>
</dbReference>
<evidence type="ECO:0008006" key="4">
    <source>
        <dbReference type="Google" id="ProtNLM"/>
    </source>
</evidence>
<organism evidence="2 3">
    <name type="scientific">Rhizoclosmatium globosum</name>
    <dbReference type="NCBI Taxonomy" id="329046"/>
    <lineage>
        <taxon>Eukaryota</taxon>
        <taxon>Fungi</taxon>
        <taxon>Fungi incertae sedis</taxon>
        <taxon>Chytridiomycota</taxon>
        <taxon>Chytridiomycota incertae sedis</taxon>
        <taxon>Chytridiomycetes</taxon>
        <taxon>Chytridiales</taxon>
        <taxon>Chytriomycetaceae</taxon>
        <taxon>Rhizoclosmatium</taxon>
    </lineage>
</organism>
<dbReference type="EMBL" id="MCGO01000005">
    <property type="protein sequence ID" value="ORY51350.1"/>
    <property type="molecule type" value="Genomic_DNA"/>
</dbReference>
<evidence type="ECO:0000313" key="2">
    <source>
        <dbReference type="EMBL" id="ORY51350.1"/>
    </source>
</evidence>
<comment type="caution">
    <text evidence="2">The sequence shown here is derived from an EMBL/GenBank/DDBJ whole genome shotgun (WGS) entry which is preliminary data.</text>
</comment>
<dbReference type="AlphaFoldDB" id="A0A1Y2CWE9"/>
<feature type="region of interest" description="Disordered" evidence="1">
    <location>
        <begin position="85"/>
        <end position="148"/>
    </location>
</feature>
<dbReference type="Proteomes" id="UP000193642">
    <property type="component" value="Unassembled WGS sequence"/>
</dbReference>
<keyword evidence="3" id="KW-1185">Reference proteome</keyword>
<evidence type="ECO:0000313" key="3">
    <source>
        <dbReference type="Proteomes" id="UP000193642"/>
    </source>
</evidence>
<gene>
    <name evidence="2" type="ORF">BCR33DRAFT_712430</name>
</gene>
<dbReference type="PANTHER" id="PTHR21520">
    <property type="entry name" value="GLUTAMATE-RICH PROTEIN 2"/>
    <property type="match status" value="1"/>
</dbReference>
<evidence type="ECO:0000256" key="1">
    <source>
        <dbReference type="SAM" id="MobiDB-lite"/>
    </source>
</evidence>
<dbReference type="STRING" id="329046.A0A1Y2CWE9"/>
<proteinExistence type="predicted"/>
<protein>
    <recommendedName>
        <fullName evidence="4">TPR-like protein</fullName>
    </recommendedName>
</protein>
<dbReference type="OrthoDB" id="2157055at2759"/>
<reference evidence="2 3" key="1">
    <citation type="submission" date="2016-07" db="EMBL/GenBank/DDBJ databases">
        <title>Pervasive Adenine N6-methylation of Active Genes in Fungi.</title>
        <authorList>
            <consortium name="DOE Joint Genome Institute"/>
            <person name="Mondo S.J."/>
            <person name="Dannebaum R.O."/>
            <person name="Kuo R.C."/>
            <person name="Labutti K."/>
            <person name="Haridas S."/>
            <person name="Kuo A."/>
            <person name="Salamov A."/>
            <person name="Ahrendt S.R."/>
            <person name="Lipzen A."/>
            <person name="Sullivan W."/>
            <person name="Andreopoulos W.B."/>
            <person name="Clum A."/>
            <person name="Lindquist E."/>
            <person name="Daum C."/>
            <person name="Ramamoorthy G.K."/>
            <person name="Gryganskyi A."/>
            <person name="Culley D."/>
            <person name="Magnuson J.K."/>
            <person name="James T.Y."/>
            <person name="O'Malley M.A."/>
            <person name="Stajich J.E."/>
            <person name="Spatafora J.W."/>
            <person name="Visel A."/>
            <person name="Grigoriev I.V."/>
        </authorList>
    </citation>
    <scope>NUCLEOTIDE SEQUENCE [LARGE SCALE GENOMIC DNA]</scope>
    <source>
        <strain evidence="2 3">JEL800</strain>
    </source>
</reference>
<feature type="compositionally biased region" description="Acidic residues" evidence="1">
    <location>
        <begin position="88"/>
        <end position="142"/>
    </location>
</feature>
<dbReference type="PANTHER" id="PTHR21520:SF2">
    <property type="entry name" value="GLUTAMATE-RICH PROTEIN 2"/>
    <property type="match status" value="1"/>
</dbReference>
<sequence length="148" mass="16550">METSSLIQKELLELSPQTDAAASASFNETDPIDETLTLFELFLIKIQSKKYGDALQIASEILKTDPRNPLILEYVPLLKEKMMLDLKEAEEEDEEGDSDEDEDEDSDDDDNDDEDIDTSDDSENDSDDSDSDDTDLSEEDELNTSGGQ</sequence>